<organism evidence="3 4">
    <name type="scientific">Promicromonospora alba</name>
    <dbReference type="NCBI Taxonomy" id="1616110"/>
    <lineage>
        <taxon>Bacteria</taxon>
        <taxon>Bacillati</taxon>
        <taxon>Actinomycetota</taxon>
        <taxon>Actinomycetes</taxon>
        <taxon>Micrococcales</taxon>
        <taxon>Promicromonosporaceae</taxon>
        <taxon>Promicromonospora</taxon>
    </lineage>
</organism>
<comment type="caution">
    <text evidence="3">The sequence shown here is derived from an EMBL/GenBank/DDBJ whole genome shotgun (WGS) entry which is preliminary data.</text>
</comment>
<proteinExistence type="predicted"/>
<dbReference type="PANTHER" id="PTHR30204:SF98">
    <property type="entry name" value="HTH-TYPE TRANSCRIPTIONAL REGULATOR ADHR"/>
    <property type="match status" value="1"/>
</dbReference>
<dbReference type="Proteomes" id="UP001596011">
    <property type="component" value="Unassembled WGS sequence"/>
</dbReference>
<feature type="domain" description="HTH merR-type" evidence="2">
    <location>
        <begin position="20"/>
        <end position="90"/>
    </location>
</feature>
<evidence type="ECO:0000313" key="4">
    <source>
        <dbReference type="Proteomes" id="UP001596011"/>
    </source>
</evidence>
<protein>
    <submittedName>
        <fullName evidence="3">MerR family transcriptional regulator</fullName>
    </submittedName>
</protein>
<keyword evidence="1" id="KW-0238">DNA-binding</keyword>
<dbReference type="InterPro" id="IPR000551">
    <property type="entry name" value="MerR-type_HTH_dom"/>
</dbReference>
<dbReference type="PROSITE" id="PS00552">
    <property type="entry name" value="HTH_MERR_1"/>
    <property type="match status" value="1"/>
</dbReference>
<keyword evidence="4" id="KW-1185">Reference proteome</keyword>
<evidence type="ECO:0000313" key="3">
    <source>
        <dbReference type="EMBL" id="MFC4630981.1"/>
    </source>
</evidence>
<accession>A0ABV9HMW5</accession>
<dbReference type="InterPro" id="IPR009061">
    <property type="entry name" value="DNA-bd_dom_put_sf"/>
</dbReference>
<reference evidence="4" key="1">
    <citation type="journal article" date="2019" name="Int. J. Syst. Evol. Microbiol.">
        <title>The Global Catalogue of Microorganisms (GCM) 10K type strain sequencing project: providing services to taxonomists for standard genome sequencing and annotation.</title>
        <authorList>
            <consortium name="The Broad Institute Genomics Platform"/>
            <consortium name="The Broad Institute Genome Sequencing Center for Infectious Disease"/>
            <person name="Wu L."/>
            <person name="Ma J."/>
        </authorList>
    </citation>
    <scope>NUCLEOTIDE SEQUENCE [LARGE SCALE GENOMIC DNA]</scope>
    <source>
        <strain evidence="4">CCUG 42722</strain>
    </source>
</reference>
<dbReference type="SUPFAM" id="SSF46955">
    <property type="entry name" value="Putative DNA-binding domain"/>
    <property type="match status" value="1"/>
</dbReference>
<dbReference type="Pfam" id="PF13411">
    <property type="entry name" value="MerR_1"/>
    <property type="match status" value="1"/>
</dbReference>
<dbReference type="Gene3D" id="1.10.1660.10">
    <property type="match status" value="1"/>
</dbReference>
<evidence type="ECO:0000256" key="1">
    <source>
        <dbReference type="ARBA" id="ARBA00023125"/>
    </source>
</evidence>
<dbReference type="RefSeq" id="WP_377139537.1">
    <property type="nucleotide sequence ID" value="NZ_JBHSFI010000007.1"/>
</dbReference>
<dbReference type="SMART" id="SM00422">
    <property type="entry name" value="HTH_MERR"/>
    <property type="match status" value="1"/>
</dbReference>
<dbReference type="PANTHER" id="PTHR30204">
    <property type="entry name" value="REDOX-CYCLING DRUG-SENSING TRANSCRIPTIONAL ACTIVATOR SOXR"/>
    <property type="match status" value="1"/>
</dbReference>
<name>A0ABV9HMW5_9MICO</name>
<dbReference type="EMBL" id="JBHSFI010000007">
    <property type="protein sequence ID" value="MFC4630981.1"/>
    <property type="molecule type" value="Genomic_DNA"/>
</dbReference>
<gene>
    <name evidence="3" type="ORF">ACFO6V_22225</name>
</gene>
<sequence length="152" mass="16980">MDRVPPALTPQLDVDVPEEGLSIGEASAAVGLSVQALRYYEREGLLLDPTPRRSNGHRRFHRNDLDWLVGLVMLRETGMPIAEIRDVAALSRTPGTERERLKAFELHRQAVLAQLKRTQEHLAALDTKIAAYRAYVAGEEGTIHDEQPPARP</sequence>
<dbReference type="PROSITE" id="PS50937">
    <property type="entry name" value="HTH_MERR_2"/>
    <property type="match status" value="1"/>
</dbReference>
<evidence type="ECO:0000259" key="2">
    <source>
        <dbReference type="PROSITE" id="PS50937"/>
    </source>
</evidence>
<dbReference type="InterPro" id="IPR047057">
    <property type="entry name" value="MerR_fam"/>
</dbReference>
<dbReference type="CDD" id="cd01109">
    <property type="entry name" value="HTH_YyaN"/>
    <property type="match status" value="1"/>
</dbReference>